<name>A0ABQ6CHP2_9HYPH</name>
<protein>
    <submittedName>
        <fullName evidence="1">Uncharacterized protein</fullName>
    </submittedName>
</protein>
<comment type="caution">
    <text evidence="1">The sequence shown here is derived from an EMBL/GenBank/DDBJ whole genome shotgun (WGS) entry which is preliminary data.</text>
</comment>
<dbReference type="Proteomes" id="UP001156882">
    <property type="component" value="Unassembled WGS sequence"/>
</dbReference>
<evidence type="ECO:0000313" key="1">
    <source>
        <dbReference type="EMBL" id="GLS18239.1"/>
    </source>
</evidence>
<reference evidence="2" key="1">
    <citation type="journal article" date="2019" name="Int. J. Syst. Evol. Microbiol.">
        <title>The Global Catalogue of Microorganisms (GCM) 10K type strain sequencing project: providing services to taxonomists for standard genome sequencing and annotation.</title>
        <authorList>
            <consortium name="The Broad Institute Genomics Platform"/>
            <consortium name="The Broad Institute Genome Sequencing Center for Infectious Disease"/>
            <person name="Wu L."/>
            <person name="Ma J."/>
        </authorList>
    </citation>
    <scope>NUCLEOTIDE SEQUENCE [LARGE SCALE GENOMIC DNA]</scope>
    <source>
        <strain evidence="2">NBRC 101365</strain>
    </source>
</reference>
<evidence type="ECO:0000313" key="2">
    <source>
        <dbReference type="Proteomes" id="UP001156882"/>
    </source>
</evidence>
<accession>A0ABQ6CHP2</accession>
<proteinExistence type="predicted"/>
<keyword evidence="2" id="KW-1185">Reference proteome</keyword>
<dbReference type="EMBL" id="BSPC01000010">
    <property type="protein sequence ID" value="GLS18239.1"/>
    <property type="molecule type" value="Genomic_DNA"/>
</dbReference>
<sequence length="152" mass="16740">MNITQMEPMLPEDHRHELADLATDLVSKASALAGRLHPVLQTSIGDLVRSMNCYYSYLIEGHNTRPVDIDRALAGDYAGDPERRNLQLEAVAHIKLQRLIDYGKAPSHAPVQLPAVGNEHGLLLGGLAEDSLQIRSLRLMFPRCRGRAADPA</sequence>
<gene>
    <name evidence="1" type="ORF">GCM10007874_12550</name>
</gene>
<dbReference type="RefSeq" id="WP_284311058.1">
    <property type="nucleotide sequence ID" value="NZ_BSPC01000010.1"/>
</dbReference>
<organism evidence="1 2">
    <name type="scientific">Labrys miyagiensis</name>
    <dbReference type="NCBI Taxonomy" id="346912"/>
    <lineage>
        <taxon>Bacteria</taxon>
        <taxon>Pseudomonadati</taxon>
        <taxon>Pseudomonadota</taxon>
        <taxon>Alphaproteobacteria</taxon>
        <taxon>Hyphomicrobiales</taxon>
        <taxon>Xanthobacteraceae</taxon>
        <taxon>Labrys</taxon>
    </lineage>
</organism>